<evidence type="ECO:0000256" key="3">
    <source>
        <dbReference type="ARBA" id="ARBA00023300"/>
    </source>
</evidence>
<name>A0A9J5WR96_SOLCO</name>
<evidence type="ECO:0000313" key="5">
    <source>
        <dbReference type="Proteomes" id="UP000824120"/>
    </source>
</evidence>
<keyword evidence="1" id="KW-0602">Photosynthesis</keyword>
<reference evidence="4 5" key="1">
    <citation type="submission" date="2020-09" db="EMBL/GenBank/DDBJ databases">
        <title>De no assembly of potato wild relative species, Solanum commersonii.</title>
        <authorList>
            <person name="Cho K."/>
        </authorList>
    </citation>
    <scope>NUCLEOTIDE SEQUENCE [LARGE SCALE GENOMIC DNA]</scope>
    <source>
        <strain evidence="4">LZ3.2</strain>
        <tissue evidence="4">Leaf</tissue>
    </source>
</reference>
<dbReference type="AlphaFoldDB" id="A0A9J5WR96"/>
<accession>A0A9J5WR96</accession>
<gene>
    <name evidence="4" type="ORF">H5410_057877</name>
</gene>
<dbReference type="GO" id="GO:0044183">
    <property type="term" value="F:protein folding chaperone"/>
    <property type="evidence" value="ECO:0007669"/>
    <property type="project" value="InterPro"/>
</dbReference>
<dbReference type="InterPro" id="IPR003435">
    <property type="entry name" value="Chaperonin_RcbX"/>
</dbReference>
<dbReference type="GO" id="GO:0110102">
    <property type="term" value="P:ribulose bisphosphate carboxylase complex assembly"/>
    <property type="evidence" value="ECO:0007669"/>
    <property type="project" value="InterPro"/>
</dbReference>
<evidence type="ECO:0000313" key="4">
    <source>
        <dbReference type="EMBL" id="KAG5577743.1"/>
    </source>
</evidence>
<dbReference type="EMBL" id="JACXVP010000011">
    <property type="protein sequence ID" value="KAG5577743.1"/>
    <property type="molecule type" value="Genomic_DNA"/>
</dbReference>
<dbReference type="GO" id="GO:0015979">
    <property type="term" value="P:photosynthesis"/>
    <property type="evidence" value="ECO:0007669"/>
    <property type="project" value="UniProtKB-KW"/>
</dbReference>
<dbReference type="PANTHER" id="PTHR33791:SF1">
    <property type="entry name" value="RUBISCO CHAPERONE RBCX"/>
    <property type="match status" value="1"/>
</dbReference>
<dbReference type="InterPro" id="IPR038052">
    <property type="entry name" value="Chaperonin_RbcX_sf"/>
</dbReference>
<dbReference type="Gene3D" id="1.10.1200.210">
    <property type="entry name" value="Chaperonin-like RbcX"/>
    <property type="match status" value="2"/>
</dbReference>
<dbReference type="PANTHER" id="PTHR33791">
    <property type="entry name" value="CHAPERONIN-LIKE RBCX PROTEIN 1, CHLOROPLASTIC"/>
    <property type="match status" value="1"/>
</dbReference>
<evidence type="ECO:0000256" key="1">
    <source>
        <dbReference type="ARBA" id="ARBA00022531"/>
    </source>
</evidence>
<sequence length="271" mass="31052">MVGALSVVGSPMVDSHSSPCLCLDALPTCNLGIGDSLGRKQKQLSRLGIMELSTSFVDLRFSAKCVDGNYKNLKKQTKGRKNLRIVNDLGGQYEESFSDIKTQILNYFTYKAVRTILNQLNEMNPPQYHWFNDLTASEEAHWQGEVCLRTQMMTLKRTLTKLLKKAVVTASTDVIRLRLFALFPDYLLFNSYVAANKPRDGKHFIRNLAKEKQELAEKVMATRLSLYAKWIKKCDHKEIYNRISDQNVEVMRERLMETVIWPSDDTNTGMK</sequence>
<comment type="caution">
    <text evidence="4">The sequence shown here is derived from an EMBL/GenBank/DDBJ whole genome shotgun (WGS) entry which is preliminary data.</text>
</comment>
<dbReference type="SUPFAM" id="SSF158615">
    <property type="entry name" value="RbcX-like"/>
    <property type="match status" value="2"/>
</dbReference>
<dbReference type="Pfam" id="PF02341">
    <property type="entry name" value="RbcX"/>
    <property type="match status" value="1"/>
</dbReference>
<keyword evidence="3" id="KW-0120">Carbon dioxide fixation</keyword>
<dbReference type="GO" id="GO:0015977">
    <property type="term" value="P:carbon fixation"/>
    <property type="evidence" value="ECO:0007669"/>
    <property type="project" value="UniProtKB-KW"/>
</dbReference>
<protein>
    <submittedName>
        <fullName evidence="4">Uncharacterized protein</fullName>
    </submittedName>
</protein>
<proteinExistence type="predicted"/>
<evidence type="ECO:0000256" key="2">
    <source>
        <dbReference type="ARBA" id="ARBA00023186"/>
    </source>
</evidence>
<organism evidence="4 5">
    <name type="scientific">Solanum commersonii</name>
    <name type="common">Commerson's wild potato</name>
    <name type="synonym">Commerson's nightshade</name>
    <dbReference type="NCBI Taxonomy" id="4109"/>
    <lineage>
        <taxon>Eukaryota</taxon>
        <taxon>Viridiplantae</taxon>
        <taxon>Streptophyta</taxon>
        <taxon>Embryophyta</taxon>
        <taxon>Tracheophyta</taxon>
        <taxon>Spermatophyta</taxon>
        <taxon>Magnoliopsida</taxon>
        <taxon>eudicotyledons</taxon>
        <taxon>Gunneridae</taxon>
        <taxon>Pentapetalae</taxon>
        <taxon>asterids</taxon>
        <taxon>lamiids</taxon>
        <taxon>Solanales</taxon>
        <taxon>Solanaceae</taxon>
        <taxon>Solanoideae</taxon>
        <taxon>Solaneae</taxon>
        <taxon>Solanum</taxon>
    </lineage>
</organism>
<dbReference type="Proteomes" id="UP000824120">
    <property type="component" value="Chromosome 11"/>
</dbReference>
<dbReference type="OrthoDB" id="546456at2759"/>
<keyword evidence="5" id="KW-1185">Reference proteome</keyword>
<keyword evidence="2" id="KW-0143">Chaperone</keyword>